<organism evidence="1 2">
    <name type="scientific">Bifidobacterium tsurumiense</name>
    <dbReference type="NCBI Taxonomy" id="356829"/>
    <lineage>
        <taxon>Bacteria</taxon>
        <taxon>Bacillati</taxon>
        <taxon>Actinomycetota</taxon>
        <taxon>Actinomycetes</taxon>
        <taxon>Bifidobacteriales</taxon>
        <taxon>Bifidobacteriaceae</taxon>
        <taxon>Bifidobacterium</taxon>
    </lineage>
</organism>
<dbReference type="AlphaFoldDB" id="A0A087EH46"/>
<name>A0A087EH46_9BIFI</name>
<keyword evidence="2" id="KW-1185">Reference proteome</keyword>
<sequence>MLLAVRGVVPRVLALVLTDIVQEFGSENLTEQCSGNVLALAFDVIHRCADDGISLTIGTVDEIRVLLGDIVDQAVFGTPIRVLHLMEIQRVRGFFKYGSGARASRIVCFQYRICESIARCAIETKLEVLSRFRGT</sequence>
<protein>
    <submittedName>
        <fullName evidence="1">Uncharacterized protein</fullName>
    </submittedName>
</protein>
<dbReference type="EMBL" id="JGZU01000005">
    <property type="protein sequence ID" value="KFJ07097.1"/>
    <property type="molecule type" value="Genomic_DNA"/>
</dbReference>
<dbReference type="Proteomes" id="UP000029080">
    <property type="component" value="Unassembled WGS sequence"/>
</dbReference>
<evidence type="ECO:0000313" key="1">
    <source>
        <dbReference type="EMBL" id="KFJ07097.1"/>
    </source>
</evidence>
<proteinExistence type="predicted"/>
<dbReference type="STRING" id="356829.BITS_1523"/>
<accession>A0A087EH46</accession>
<reference evidence="1 2" key="1">
    <citation type="submission" date="2014-03" db="EMBL/GenBank/DDBJ databases">
        <title>Genomics of Bifidobacteria.</title>
        <authorList>
            <person name="Ventura M."/>
            <person name="Milani C."/>
            <person name="Lugli G.A."/>
        </authorList>
    </citation>
    <scope>NUCLEOTIDE SEQUENCE [LARGE SCALE GENOMIC DNA]</scope>
    <source>
        <strain evidence="1 2">JCM 13495</strain>
    </source>
</reference>
<comment type="caution">
    <text evidence="1">The sequence shown here is derived from an EMBL/GenBank/DDBJ whole genome shotgun (WGS) entry which is preliminary data.</text>
</comment>
<evidence type="ECO:0000313" key="2">
    <source>
        <dbReference type="Proteomes" id="UP000029080"/>
    </source>
</evidence>
<gene>
    <name evidence="1" type="ORF">BITS_1523</name>
</gene>